<dbReference type="OrthoDB" id="9804747at2"/>
<gene>
    <name evidence="3" type="ORF">D3Z33_11110</name>
</gene>
<feature type="domain" description="HD" evidence="1">
    <location>
        <begin position="140"/>
        <end position="263"/>
    </location>
</feature>
<dbReference type="InterPro" id="IPR006675">
    <property type="entry name" value="HDIG_dom"/>
</dbReference>
<dbReference type="Pfam" id="PF13487">
    <property type="entry name" value="HD_5"/>
    <property type="match status" value="1"/>
</dbReference>
<dbReference type="InterPro" id="IPR003607">
    <property type="entry name" value="HD/PDEase_dom"/>
</dbReference>
<dbReference type="InterPro" id="IPR037522">
    <property type="entry name" value="HD_GYP_dom"/>
</dbReference>
<dbReference type="SMART" id="SM00471">
    <property type="entry name" value="HDc"/>
    <property type="match status" value="1"/>
</dbReference>
<evidence type="ECO:0000259" key="2">
    <source>
        <dbReference type="PROSITE" id="PS51832"/>
    </source>
</evidence>
<accession>A0A845R1K4</accession>
<dbReference type="PANTHER" id="PTHR43155:SF2">
    <property type="entry name" value="CYCLIC DI-GMP PHOSPHODIESTERASE PA4108"/>
    <property type="match status" value="1"/>
</dbReference>
<evidence type="ECO:0000313" key="3">
    <source>
        <dbReference type="EMBL" id="NBI07398.1"/>
    </source>
</evidence>
<dbReference type="PANTHER" id="PTHR43155">
    <property type="entry name" value="CYCLIC DI-GMP PHOSPHODIESTERASE PA4108-RELATED"/>
    <property type="match status" value="1"/>
</dbReference>
<proteinExistence type="predicted"/>
<dbReference type="EMBL" id="QXXA01000012">
    <property type="protein sequence ID" value="NBI07398.1"/>
    <property type="molecule type" value="Genomic_DNA"/>
</dbReference>
<dbReference type="NCBIfam" id="TIGR00277">
    <property type="entry name" value="HDIG"/>
    <property type="match status" value="1"/>
</dbReference>
<dbReference type="InterPro" id="IPR006674">
    <property type="entry name" value="HD_domain"/>
</dbReference>
<sequence length="365" mass="41334">MRFMPISFVKEGTLLGKNICNEKGKTLLAKGTRLSSNYIKRIKSFGIYSIYIMDKYSDVELNDIISPQIRSKAIIKLKETYNSFEHDYSNNNLYNKNSIDKADKNISSISNIAEELLDDILCQKDIMVNLVDIKSADNYTYEHCLSVSIFSIILGIELGLKKEHLKYLAIGSLLHDIGKTLTPSKILNKNGKLTNQEFKIMKKHALDGYEYLKASNKIPSPARIIALQHHEKIDGSGYPKGLKQEQIYFLAKIVSICDVYDALTSDRPYRSAMTPNDALEFLYANCSNHFDINLVRKFSNKIIPYPIGTMVKLSNKNIGIVKSINTGFPLRPKIKILSTNNTIDLMTQKNIVIESIVYNENEALA</sequence>
<keyword evidence="4" id="KW-1185">Reference proteome</keyword>
<dbReference type="PROSITE" id="PS51832">
    <property type="entry name" value="HD_GYP"/>
    <property type="match status" value="1"/>
</dbReference>
<dbReference type="SUPFAM" id="SSF109604">
    <property type="entry name" value="HD-domain/PDEase-like"/>
    <property type="match status" value="1"/>
</dbReference>
<name>A0A845R1K4_9CLOT</name>
<reference evidence="3 4" key="1">
    <citation type="submission" date="2018-08" db="EMBL/GenBank/DDBJ databases">
        <title>Murine metabolic-syndrome-specific gut microbial biobank.</title>
        <authorList>
            <person name="Liu C."/>
        </authorList>
    </citation>
    <scope>NUCLEOTIDE SEQUENCE [LARGE SCALE GENOMIC DNA]</scope>
    <source>
        <strain evidence="3 4">583</strain>
    </source>
</reference>
<protein>
    <submittedName>
        <fullName evidence="3">HD-GYP domain-containing protein</fullName>
    </submittedName>
</protein>
<evidence type="ECO:0000259" key="1">
    <source>
        <dbReference type="PROSITE" id="PS51831"/>
    </source>
</evidence>
<dbReference type="CDD" id="cd00077">
    <property type="entry name" value="HDc"/>
    <property type="match status" value="1"/>
</dbReference>
<dbReference type="Gene3D" id="1.10.3210.10">
    <property type="entry name" value="Hypothetical protein af1432"/>
    <property type="match status" value="1"/>
</dbReference>
<comment type="caution">
    <text evidence="3">The sequence shown here is derived from an EMBL/GenBank/DDBJ whole genome shotgun (WGS) entry which is preliminary data.</text>
</comment>
<feature type="domain" description="HD-GYP" evidence="2">
    <location>
        <begin position="118"/>
        <end position="314"/>
    </location>
</feature>
<organism evidence="3 4">
    <name type="scientific">Senegalia massiliensis</name>
    <dbReference type="NCBI Taxonomy" id="1720316"/>
    <lineage>
        <taxon>Bacteria</taxon>
        <taxon>Bacillati</taxon>
        <taxon>Bacillota</taxon>
        <taxon>Clostridia</taxon>
        <taxon>Eubacteriales</taxon>
        <taxon>Clostridiaceae</taxon>
        <taxon>Senegalia</taxon>
    </lineage>
</organism>
<dbReference type="AlphaFoldDB" id="A0A845R1K4"/>
<dbReference type="PROSITE" id="PS51831">
    <property type="entry name" value="HD"/>
    <property type="match status" value="1"/>
</dbReference>
<dbReference type="Proteomes" id="UP000467132">
    <property type="component" value="Unassembled WGS sequence"/>
</dbReference>
<evidence type="ECO:0000313" key="4">
    <source>
        <dbReference type="Proteomes" id="UP000467132"/>
    </source>
</evidence>